<proteinExistence type="predicted"/>
<protein>
    <submittedName>
        <fullName evidence="1">Uncharacterized protein</fullName>
    </submittedName>
</protein>
<evidence type="ECO:0000313" key="1">
    <source>
        <dbReference type="EMBL" id="ODA31441.1"/>
    </source>
</evidence>
<accession>A0A1C3EDW4</accession>
<dbReference type="RefSeq" id="WP_068847799.1">
    <property type="nucleotide sequence ID" value="NZ_LYDR01000086.1"/>
</dbReference>
<comment type="caution">
    <text evidence="1">The sequence shown here is derived from an EMBL/GenBank/DDBJ whole genome shotgun (WGS) entry which is preliminary data.</text>
</comment>
<dbReference type="STRING" id="1841610.A6X21_22420"/>
<reference evidence="1 2" key="1">
    <citation type="submission" date="2016-05" db="EMBL/GenBank/DDBJ databases">
        <title>Genomic and physiological characterization of Planctopirus sp. isolated from fresh water lake.</title>
        <authorList>
            <person name="Subhash Y."/>
            <person name="Ramana C."/>
        </authorList>
    </citation>
    <scope>NUCLEOTIDE SEQUENCE [LARGE SCALE GENOMIC DNA]</scope>
    <source>
        <strain evidence="1 2">JC280</strain>
    </source>
</reference>
<dbReference type="OrthoDB" id="280081at2"/>
<gene>
    <name evidence="1" type="ORF">A6X21_22420</name>
</gene>
<keyword evidence="2" id="KW-1185">Reference proteome</keyword>
<evidence type="ECO:0000313" key="2">
    <source>
        <dbReference type="Proteomes" id="UP000094828"/>
    </source>
</evidence>
<name>A0A1C3EDW4_9PLAN</name>
<sequence>MSTDTPPLPSFVTRLKHFFSALTQHAADGFEKVSEEQLQERLSICQQCPSFTGTHCRECGCSCSGNNTFLNKLAWRSEACPLSKWPALTEETPPATN</sequence>
<dbReference type="EMBL" id="LYDR01000086">
    <property type="protein sequence ID" value="ODA31441.1"/>
    <property type="molecule type" value="Genomic_DNA"/>
</dbReference>
<dbReference type="AlphaFoldDB" id="A0A1C3EDW4"/>
<organism evidence="1 2">
    <name type="scientific">Planctopirus hydrillae</name>
    <dbReference type="NCBI Taxonomy" id="1841610"/>
    <lineage>
        <taxon>Bacteria</taxon>
        <taxon>Pseudomonadati</taxon>
        <taxon>Planctomycetota</taxon>
        <taxon>Planctomycetia</taxon>
        <taxon>Planctomycetales</taxon>
        <taxon>Planctomycetaceae</taxon>
        <taxon>Planctopirus</taxon>
    </lineage>
</organism>
<dbReference type="Proteomes" id="UP000094828">
    <property type="component" value="Unassembled WGS sequence"/>
</dbReference>